<evidence type="ECO:0000313" key="1">
    <source>
        <dbReference type="EMBL" id="KAG0434203.1"/>
    </source>
</evidence>
<dbReference type="EMBL" id="JABSTQ010008677">
    <property type="protein sequence ID" value="KAG0434203.1"/>
    <property type="molecule type" value="Genomic_DNA"/>
</dbReference>
<name>A0AC60QIL5_IXOPE</name>
<protein>
    <submittedName>
        <fullName evidence="1">Uncharacterized protein</fullName>
    </submittedName>
</protein>
<dbReference type="Proteomes" id="UP000805193">
    <property type="component" value="Unassembled WGS sequence"/>
</dbReference>
<reference evidence="1 2" key="1">
    <citation type="journal article" date="2020" name="Cell">
        <title>Large-Scale Comparative Analyses of Tick Genomes Elucidate Their Genetic Diversity and Vector Capacities.</title>
        <authorList>
            <consortium name="Tick Genome and Microbiome Consortium (TIGMIC)"/>
            <person name="Jia N."/>
            <person name="Wang J."/>
            <person name="Shi W."/>
            <person name="Du L."/>
            <person name="Sun Y."/>
            <person name="Zhan W."/>
            <person name="Jiang J.F."/>
            <person name="Wang Q."/>
            <person name="Zhang B."/>
            <person name="Ji P."/>
            <person name="Bell-Sakyi L."/>
            <person name="Cui X.M."/>
            <person name="Yuan T.T."/>
            <person name="Jiang B.G."/>
            <person name="Yang W.F."/>
            <person name="Lam T.T."/>
            <person name="Chang Q.C."/>
            <person name="Ding S.J."/>
            <person name="Wang X.J."/>
            <person name="Zhu J.G."/>
            <person name="Ruan X.D."/>
            <person name="Zhao L."/>
            <person name="Wei J.T."/>
            <person name="Ye R.Z."/>
            <person name="Que T.C."/>
            <person name="Du C.H."/>
            <person name="Zhou Y.H."/>
            <person name="Cheng J.X."/>
            <person name="Dai P.F."/>
            <person name="Guo W.B."/>
            <person name="Han X.H."/>
            <person name="Huang E.J."/>
            <person name="Li L.F."/>
            <person name="Wei W."/>
            <person name="Gao Y.C."/>
            <person name="Liu J.Z."/>
            <person name="Shao H.Z."/>
            <person name="Wang X."/>
            <person name="Wang C.C."/>
            <person name="Yang T.C."/>
            <person name="Huo Q.B."/>
            <person name="Li W."/>
            <person name="Chen H.Y."/>
            <person name="Chen S.E."/>
            <person name="Zhou L.G."/>
            <person name="Ni X.B."/>
            <person name="Tian J.H."/>
            <person name="Sheng Y."/>
            <person name="Liu T."/>
            <person name="Pan Y.S."/>
            <person name="Xia L.Y."/>
            <person name="Li J."/>
            <person name="Zhao F."/>
            <person name="Cao W.C."/>
        </authorList>
    </citation>
    <scope>NUCLEOTIDE SEQUENCE [LARGE SCALE GENOMIC DNA]</scope>
    <source>
        <strain evidence="1">Iper-2018</strain>
    </source>
</reference>
<proteinExistence type="predicted"/>
<keyword evidence="2" id="KW-1185">Reference proteome</keyword>
<organism evidence="1 2">
    <name type="scientific">Ixodes persulcatus</name>
    <name type="common">Taiga tick</name>
    <dbReference type="NCBI Taxonomy" id="34615"/>
    <lineage>
        <taxon>Eukaryota</taxon>
        <taxon>Metazoa</taxon>
        <taxon>Ecdysozoa</taxon>
        <taxon>Arthropoda</taxon>
        <taxon>Chelicerata</taxon>
        <taxon>Arachnida</taxon>
        <taxon>Acari</taxon>
        <taxon>Parasitiformes</taxon>
        <taxon>Ixodida</taxon>
        <taxon>Ixodoidea</taxon>
        <taxon>Ixodidae</taxon>
        <taxon>Ixodinae</taxon>
        <taxon>Ixodes</taxon>
    </lineage>
</organism>
<accession>A0AC60QIL5</accession>
<evidence type="ECO:0000313" key="2">
    <source>
        <dbReference type="Proteomes" id="UP000805193"/>
    </source>
</evidence>
<comment type="caution">
    <text evidence="1">The sequence shown here is derived from an EMBL/GenBank/DDBJ whole genome shotgun (WGS) entry which is preliminary data.</text>
</comment>
<sequence>MCKQSSDRENVATGAYGGLLIGHSGYPCRAWVIAPFESPTAPVECAYNQAYGTTQFVIERTIGHIKRSFHCLHTELRVLPEGCCTTPVACCVMHNIGQHYSCEDGNCNLLQRMLLPPSPTEADDGVAQ</sequence>
<gene>
    <name evidence="1" type="ORF">HPB47_019273</name>
</gene>